<evidence type="ECO:0000256" key="5">
    <source>
        <dbReference type="ARBA" id="ARBA00022443"/>
    </source>
</evidence>
<feature type="domain" description="BAR" evidence="13">
    <location>
        <begin position="18"/>
        <end position="250"/>
    </location>
</feature>
<dbReference type="CDD" id="cd07592">
    <property type="entry name" value="BAR_Endophilin_A"/>
    <property type="match status" value="1"/>
</dbReference>
<dbReference type="SMART" id="SM00721">
    <property type="entry name" value="BAR"/>
    <property type="match status" value="1"/>
</dbReference>
<keyword evidence="8" id="KW-0472">Membrane</keyword>
<feature type="region of interest" description="Disordered" evidence="11">
    <location>
        <begin position="302"/>
        <end position="338"/>
    </location>
</feature>
<evidence type="ECO:0000259" key="12">
    <source>
        <dbReference type="PROSITE" id="PS50002"/>
    </source>
</evidence>
<evidence type="ECO:0000256" key="10">
    <source>
        <dbReference type="PROSITE-ProRule" id="PRU00192"/>
    </source>
</evidence>
<dbReference type="PANTHER" id="PTHR14167">
    <property type="entry name" value="SH3 DOMAIN-CONTAINING"/>
    <property type="match status" value="1"/>
</dbReference>
<keyword evidence="5 10" id="KW-0728">SH3 domain</keyword>
<organism evidence="14 15">
    <name type="scientific">Dermatophagoides farinae</name>
    <name type="common">American house dust mite</name>
    <dbReference type="NCBI Taxonomy" id="6954"/>
    <lineage>
        <taxon>Eukaryota</taxon>
        <taxon>Metazoa</taxon>
        <taxon>Ecdysozoa</taxon>
        <taxon>Arthropoda</taxon>
        <taxon>Chelicerata</taxon>
        <taxon>Arachnida</taxon>
        <taxon>Acari</taxon>
        <taxon>Acariformes</taxon>
        <taxon>Sarcoptiformes</taxon>
        <taxon>Astigmata</taxon>
        <taxon>Psoroptidia</taxon>
        <taxon>Analgoidea</taxon>
        <taxon>Pyroglyphidae</taxon>
        <taxon>Dermatophagoidinae</taxon>
        <taxon>Dermatophagoides</taxon>
    </lineage>
</organism>
<gene>
    <name evidence="14" type="primary">SH3GL1_1</name>
    <name evidence="14" type="ORF">DERF_007648</name>
</gene>
<dbReference type="GO" id="GO:0016020">
    <property type="term" value="C:membrane"/>
    <property type="evidence" value="ECO:0007669"/>
    <property type="project" value="UniProtKB-SubCell"/>
</dbReference>
<name>A0A922I1Q9_DERFA</name>
<comment type="caution">
    <text evidence="14">The sequence shown here is derived from an EMBL/GenBank/DDBJ whole genome shotgun (WGS) entry which is preliminary data.</text>
</comment>
<feature type="region of interest" description="Disordered" evidence="11">
    <location>
        <begin position="436"/>
        <end position="470"/>
    </location>
</feature>
<evidence type="ECO:0000256" key="7">
    <source>
        <dbReference type="ARBA" id="ARBA00023054"/>
    </source>
</evidence>
<dbReference type="SUPFAM" id="SSF50044">
    <property type="entry name" value="SH3-domain"/>
    <property type="match status" value="1"/>
</dbReference>
<dbReference type="PROSITE" id="PS51021">
    <property type="entry name" value="BAR"/>
    <property type="match status" value="1"/>
</dbReference>
<evidence type="ECO:0000259" key="13">
    <source>
        <dbReference type="PROSITE" id="PS51021"/>
    </source>
</evidence>
<dbReference type="InterPro" id="IPR001452">
    <property type="entry name" value="SH3_domain"/>
</dbReference>
<proteinExistence type="inferred from homology"/>
<evidence type="ECO:0000256" key="3">
    <source>
        <dbReference type="ARBA" id="ARBA00006697"/>
    </source>
</evidence>
<evidence type="ECO:0000313" key="14">
    <source>
        <dbReference type="EMBL" id="KAH9516938.1"/>
    </source>
</evidence>
<evidence type="ECO:0000313" key="15">
    <source>
        <dbReference type="Proteomes" id="UP000790347"/>
    </source>
</evidence>
<comment type="similarity">
    <text evidence="3">Belongs to the endophilin family.</text>
</comment>
<protein>
    <recommendedName>
        <fullName evidence="4">Endophilin-A</fullName>
    </recommendedName>
    <alternativeName>
        <fullName evidence="9">SH3 domain-containing GRB2-like protein</fullName>
    </alternativeName>
</protein>
<evidence type="ECO:0000256" key="2">
    <source>
        <dbReference type="ARBA" id="ARBA00004170"/>
    </source>
</evidence>
<dbReference type="GO" id="GO:0006897">
    <property type="term" value="P:endocytosis"/>
    <property type="evidence" value="ECO:0007669"/>
    <property type="project" value="UniProtKB-KW"/>
</dbReference>
<feature type="compositionally biased region" description="Low complexity" evidence="11">
    <location>
        <begin position="328"/>
        <end position="338"/>
    </location>
</feature>
<feature type="compositionally biased region" description="Low complexity" evidence="11">
    <location>
        <begin position="441"/>
        <end position="467"/>
    </location>
</feature>
<accession>A0A922I1Q9</accession>
<dbReference type="Gene3D" id="2.30.30.40">
    <property type="entry name" value="SH3 Domains"/>
    <property type="match status" value="1"/>
</dbReference>
<dbReference type="SMART" id="SM00326">
    <property type="entry name" value="SH3"/>
    <property type="match status" value="1"/>
</dbReference>
<evidence type="ECO:0000256" key="11">
    <source>
        <dbReference type="SAM" id="MobiDB-lite"/>
    </source>
</evidence>
<dbReference type="AlphaFoldDB" id="A0A922I1Q9"/>
<sequence length="572" mass="63840">MALAGLKKQFNKANQYMNEKIGGVEGTKFTDEFTQLERRTDLTYELVDELINRTKEYLQPNPASRTKLMVSSKLKGAPGKPHSYPQPEGILADAMCKYGKEVNDDSNFAKSLAEMGEALREMAEVKYALEDNVKQNFLEPLTHLQAKDLKDVLFHRKKLEGRRLDYDCKKRKRQKGTHFSEDEIRMAEEKLEESYNLASMGMHNLLQNEIEQLSQICVLSEALYEYHSQCANILESLNARLMEIKNGAAQRTFQPYIPKKLHELNLNVTSIGHDDLSPGDAQMMNDILLLLLLHPPQSTIIRQRKNASSSTHSSPLSIKSGKFSDGFSSNSNSNNNNSTTAYLLREKTGQHKTLSHSKSLLNVSNSNNNTYGGGGPNSVWASWDDNDPPSQTRNDNHTNSGNVIVSGSNKYDLLTSGINFNTTSIDWNQCKTNDNKQTTMNNSNNLSYRNSSYHPSTTTTSPSVESPPTKPTNLFLDTSKANANGISAKLYSLLASPLPSPVRSPARTPTDSRGPCCQALYDFDAENENEISFKEGDIIQLVTQVDENWYEGSVNGRTGLFPVSYVQVLVPI</sequence>
<feature type="compositionally biased region" description="Polar residues" evidence="11">
    <location>
        <begin position="302"/>
        <end position="317"/>
    </location>
</feature>
<comment type="function">
    <text evidence="1">Required presynaptically at the neuromuscular junction. Implicated in synaptic vesicle endocytosis.</text>
</comment>
<dbReference type="GO" id="GO:0005737">
    <property type="term" value="C:cytoplasm"/>
    <property type="evidence" value="ECO:0007669"/>
    <property type="project" value="InterPro"/>
</dbReference>
<dbReference type="PRINTS" id="PR00499">
    <property type="entry name" value="P67PHOX"/>
</dbReference>
<dbReference type="EMBL" id="ASGP02000003">
    <property type="protein sequence ID" value="KAH9516938.1"/>
    <property type="molecule type" value="Genomic_DNA"/>
</dbReference>
<dbReference type="Gene3D" id="1.20.1270.60">
    <property type="entry name" value="Arfaptin homology (AH) domain/BAR domain"/>
    <property type="match status" value="1"/>
</dbReference>
<dbReference type="InterPro" id="IPR036028">
    <property type="entry name" value="SH3-like_dom_sf"/>
</dbReference>
<keyword evidence="6" id="KW-0254">Endocytosis</keyword>
<dbReference type="PANTHER" id="PTHR14167:SF116">
    <property type="entry name" value="CAP, ISOFORM AC"/>
    <property type="match status" value="1"/>
</dbReference>
<dbReference type="InterPro" id="IPR027267">
    <property type="entry name" value="AH/BAR_dom_sf"/>
</dbReference>
<evidence type="ECO:0000256" key="4">
    <source>
        <dbReference type="ARBA" id="ARBA00018286"/>
    </source>
</evidence>
<feature type="region of interest" description="Disordered" evidence="11">
    <location>
        <begin position="361"/>
        <end position="403"/>
    </location>
</feature>
<feature type="compositionally biased region" description="Polar residues" evidence="11">
    <location>
        <begin position="388"/>
        <end position="403"/>
    </location>
</feature>
<dbReference type="SUPFAM" id="SSF103657">
    <property type="entry name" value="BAR/IMD domain-like"/>
    <property type="match status" value="1"/>
</dbReference>
<dbReference type="Proteomes" id="UP000790347">
    <property type="component" value="Unassembled WGS sequence"/>
</dbReference>
<evidence type="ECO:0000256" key="8">
    <source>
        <dbReference type="ARBA" id="ARBA00023136"/>
    </source>
</evidence>
<dbReference type="Pfam" id="PF00018">
    <property type="entry name" value="SH3_1"/>
    <property type="match status" value="1"/>
</dbReference>
<dbReference type="PROSITE" id="PS50002">
    <property type="entry name" value="SH3"/>
    <property type="match status" value="1"/>
</dbReference>
<evidence type="ECO:0000256" key="1">
    <source>
        <dbReference type="ARBA" id="ARBA00003037"/>
    </source>
</evidence>
<feature type="domain" description="SH3" evidence="12">
    <location>
        <begin position="512"/>
        <end position="571"/>
    </location>
</feature>
<dbReference type="Pfam" id="PF03114">
    <property type="entry name" value="BAR"/>
    <property type="match status" value="1"/>
</dbReference>
<keyword evidence="7" id="KW-0175">Coiled coil</keyword>
<evidence type="ECO:0000256" key="9">
    <source>
        <dbReference type="ARBA" id="ARBA00030140"/>
    </source>
</evidence>
<feature type="compositionally biased region" description="Low complexity" evidence="11">
    <location>
        <begin position="361"/>
        <end position="370"/>
    </location>
</feature>
<dbReference type="CDD" id="cd11803">
    <property type="entry name" value="SH3_Endophilin_A"/>
    <property type="match status" value="1"/>
</dbReference>
<dbReference type="InterPro" id="IPR004148">
    <property type="entry name" value="BAR_dom"/>
</dbReference>
<evidence type="ECO:0000256" key="6">
    <source>
        <dbReference type="ARBA" id="ARBA00022583"/>
    </source>
</evidence>
<reference evidence="14" key="2">
    <citation type="journal article" date="2022" name="Res Sq">
        <title>Comparative Genomics Reveals Insights into the Divergent Evolution of Astigmatic Mites and Household Pest Adaptations.</title>
        <authorList>
            <person name="Xiong Q."/>
            <person name="Wan A.T.-Y."/>
            <person name="Liu X.-Y."/>
            <person name="Fung C.S.-H."/>
            <person name="Xiao X."/>
            <person name="Malainual N."/>
            <person name="Hou J."/>
            <person name="Wang L."/>
            <person name="Wang M."/>
            <person name="Yang K."/>
            <person name="Cui Y."/>
            <person name="Leung E."/>
            <person name="Nong W."/>
            <person name="Shin S.-K."/>
            <person name="Au S."/>
            <person name="Jeong K.Y."/>
            <person name="Chew F.T."/>
            <person name="Hui J."/>
            <person name="Leung T.F."/>
            <person name="Tungtrongchitr A."/>
            <person name="Zhong N."/>
            <person name="Liu Z."/>
            <person name="Tsui S."/>
        </authorList>
    </citation>
    <scope>NUCLEOTIDE SEQUENCE</scope>
    <source>
        <strain evidence="14">Derf</strain>
        <tissue evidence="14">Whole organism</tissue>
    </source>
</reference>
<dbReference type="InterPro" id="IPR050384">
    <property type="entry name" value="Endophilin_SH3RF"/>
</dbReference>
<reference evidence="14" key="1">
    <citation type="submission" date="2013-05" db="EMBL/GenBank/DDBJ databases">
        <authorList>
            <person name="Yim A.K.Y."/>
            <person name="Chan T.F."/>
            <person name="Ji K.M."/>
            <person name="Liu X.Y."/>
            <person name="Zhou J.W."/>
            <person name="Li R.Q."/>
            <person name="Yang K.Y."/>
            <person name="Li J."/>
            <person name="Li M."/>
            <person name="Law P.T.W."/>
            <person name="Wu Y.L."/>
            <person name="Cai Z.L."/>
            <person name="Qin H."/>
            <person name="Bao Y."/>
            <person name="Leung R.K.K."/>
            <person name="Ng P.K.S."/>
            <person name="Zou J."/>
            <person name="Zhong X.J."/>
            <person name="Ran P.X."/>
            <person name="Zhong N.S."/>
            <person name="Liu Z.G."/>
            <person name="Tsui S.K.W."/>
        </authorList>
    </citation>
    <scope>NUCLEOTIDE SEQUENCE</scope>
    <source>
        <strain evidence="14">Derf</strain>
        <tissue evidence="14">Whole organism</tissue>
    </source>
</reference>
<dbReference type="PRINTS" id="PR00452">
    <property type="entry name" value="SH3DOMAIN"/>
</dbReference>
<comment type="subcellular location">
    <subcellularLocation>
        <location evidence="2">Membrane</location>
        <topology evidence="2">Peripheral membrane protein</topology>
    </subcellularLocation>
</comment>
<dbReference type="InterPro" id="IPR035824">
    <property type="entry name" value="Endophilin_A_SH3"/>
</dbReference>
<dbReference type="FunFam" id="2.30.30.40:FF:000072">
    <property type="entry name" value="Unconventional Myosin IB"/>
    <property type="match status" value="1"/>
</dbReference>
<keyword evidence="15" id="KW-1185">Reference proteome</keyword>